<dbReference type="Gene3D" id="3.40.30.10">
    <property type="entry name" value="Glutaredoxin"/>
    <property type="match status" value="1"/>
</dbReference>
<protein>
    <recommendedName>
        <fullName evidence="6">Glutaredoxin</fullName>
    </recommendedName>
</protein>
<keyword evidence="4" id="KW-1015">Disulfide bond</keyword>
<dbReference type="PROSITE" id="PS00195">
    <property type="entry name" value="GLUTAREDOXIN_1"/>
    <property type="match status" value="1"/>
</dbReference>
<dbReference type="InterPro" id="IPR011900">
    <property type="entry name" value="GRX_bact"/>
</dbReference>
<evidence type="ECO:0000256" key="3">
    <source>
        <dbReference type="ARBA" id="ARBA00022982"/>
    </source>
</evidence>
<dbReference type="SUPFAM" id="SSF52833">
    <property type="entry name" value="Thioredoxin-like"/>
    <property type="match status" value="1"/>
</dbReference>
<dbReference type="OrthoDB" id="9814618at2"/>
<dbReference type="PROSITE" id="PS51354">
    <property type="entry name" value="GLUTAREDOXIN_2"/>
    <property type="match status" value="1"/>
</dbReference>
<dbReference type="InterPro" id="IPR002109">
    <property type="entry name" value="Glutaredoxin"/>
</dbReference>
<reference evidence="8 9" key="1">
    <citation type="submission" date="2019-07" db="EMBL/GenBank/DDBJ databases">
        <title>Insights of Desulfuromonas acetexigens electromicrobiology.</title>
        <authorList>
            <person name="Katuri K."/>
            <person name="Sapireddy V."/>
            <person name="Shaw D.R."/>
            <person name="Saikaly P."/>
        </authorList>
    </citation>
    <scope>NUCLEOTIDE SEQUENCE [LARGE SCALE GENOMIC DNA]</scope>
    <source>
        <strain evidence="8 9">2873</strain>
    </source>
</reference>
<dbReference type="RefSeq" id="WP_092055785.1">
    <property type="nucleotide sequence ID" value="NZ_FOJJ01000012.1"/>
</dbReference>
<dbReference type="CDD" id="cd03418">
    <property type="entry name" value="GRX_GRXb_1_3_like"/>
    <property type="match status" value="1"/>
</dbReference>
<dbReference type="PANTHER" id="PTHR45694:SF18">
    <property type="entry name" value="GLUTAREDOXIN-1-RELATED"/>
    <property type="match status" value="1"/>
</dbReference>
<keyword evidence="2 6" id="KW-0813">Transport</keyword>
<accession>A0A550JJ02</accession>
<dbReference type="EMBL" id="VJVV01000002">
    <property type="protein sequence ID" value="TRO83180.1"/>
    <property type="molecule type" value="Genomic_DNA"/>
</dbReference>
<dbReference type="GO" id="GO:0015038">
    <property type="term" value="F:glutathione disulfide oxidoreductase activity"/>
    <property type="evidence" value="ECO:0007669"/>
    <property type="project" value="UniProtKB-UniRule"/>
</dbReference>
<comment type="similarity">
    <text evidence="1 6">Belongs to the glutaredoxin family.</text>
</comment>
<name>A0A550JJ02_9BACT</name>
<evidence type="ECO:0000256" key="4">
    <source>
        <dbReference type="ARBA" id="ARBA00023157"/>
    </source>
</evidence>
<evidence type="ECO:0000313" key="9">
    <source>
        <dbReference type="Proteomes" id="UP000317155"/>
    </source>
</evidence>
<comment type="caution">
    <text evidence="8">The sequence shown here is derived from an EMBL/GenBank/DDBJ whole genome shotgun (WGS) entry which is preliminary data.</text>
</comment>
<comment type="function">
    <text evidence="6">Has a glutathione-disulfide oxidoreductase activity in the presence of NADPH and glutathione reductase. Reduces low molecular weight disulfides and proteins.</text>
</comment>
<dbReference type="GO" id="GO:0005737">
    <property type="term" value="C:cytoplasm"/>
    <property type="evidence" value="ECO:0007669"/>
    <property type="project" value="TreeGrafter"/>
</dbReference>
<dbReference type="AlphaFoldDB" id="A0A550JJ02"/>
<evidence type="ECO:0000256" key="1">
    <source>
        <dbReference type="ARBA" id="ARBA00007787"/>
    </source>
</evidence>
<dbReference type="InterPro" id="IPR036249">
    <property type="entry name" value="Thioredoxin-like_sf"/>
</dbReference>
<dbReference type="Pfam" id="PF00462">
    <property type="entry name" value="Glutaredoxin"/>
    <property type="match status" value="1"/>
</dbReference>
<evidence type="ECO:0000256" key="5">
    <source>
        <dbReference type="ARBA" id="ARBA00023284"/>
    </source>
</evidence>
<dbReference type="NCBIfam" id="TIGR02181">
    <property type="entry name" value="GRX_bact"/>
    <property type="match status" value="1"/>
</dbReference>
<keyword evidence="6" id="KW-0963">Cytoplasm</keyword>
<keyword evidence="3 6" id="KW-0249">Electron transport</keyword>
<organism evidence="8 9">
    <name type="scientific">Trichloromonas acetexigens</name>
    <dbReference type="NCBI Taxonomy" id="38815"/>
    <lineage>
        <taxon>Bacteria</taxon>
        <taxon>Pseudomonadati</taxon>
        <taxon>Thermodesulfobacteriota</taxon>
        <taxon>Desulfuromonadia</taxon>
        <taxon>Desulfuromonadales</taxon>
        <taxon>Trichloromonadaceae</taxon>
        <taxon>Trichloromonas</taxon>
    </lineage>
</organism>
<feature type="domain" description="Glutaredoxin" evidence="7">
    <location>
        <begin position="4"/>
        <end position="63"/>
    </location>
</feature>
<dbReference type="GO" id="GO:0034599">
    <property type="term" value="P:cellular response to oxidative stress"/>
    <property type="evidence" value="ECO:0007669"/>
    <property type="project" value="TreeGrafter"/>
</dbReference>
<sequence>MKTVEIYTKNHCPYCWRAKELLRIKGVDFREIDISDNLEKAREMRERSGRQTVPEIFIDGRLIGGCDELFELDERGELARILALNPPSDE</sequence>
<dbReference type="InterPro" id="IPR011767">
    <property type="entry name" value="GLR_AS"/>
</dbReference>
<evidence type="ECO:0000256" key="2">
    <source>
        <dbReference type="ARBA" id="ARBA00022448"/>
    </source>
</evidence>
<keyword evidence="9" id="KW-1185">Reference proteome</keyword>
<dbReference type="Proteomes" id="UP000317155">
    <property type="component" value="Unassembled WGS sequence"/>
</dbReference>
<dbReference type="GO" id="GO:0045454">
    <property type="term" value="P:cell redox homeostasis"/>
    <property type="evidence" value="ECO:0007669"/>
    <property type="project" value="InterPro"/>
</dbReference>
<evidence type="ECO:0000313" key="8">
    <source>
        <dbReference type="EMBL" id="TRO83180.1"/>
    </source>
</evidence>
<dbReference type="InterPro" id="IPR014025">
    <property type="entry name" value="Glutaredoxin_subgr"/>
</dbReference>
<dbReference type="PRINTS" id="PR00160">
    <property type="entry name" value="GLUTAREDOXIN"/>
</dbReference>
<proteinExistence type="inferred from homology"/>
<dbReference type="PANTHER" id="PTHR45694">
    <property type="entry name" value="GLUTAREDOXIN 2"/>
    <property type="match status" value="1"/>
</dbReference>
<evidence type="ECO:0000259" key="7">
    <source>
        <dbReference type="Pfam" id="PF00462"/>
    </source>
</evidence>
<gene>
    <name evidence="8" type="primary">grxC</name>
    <name evidence="8" type="ORF">FL622_03610</name>
</gene>
<evidence type="ECO:0000256" key="6">
    <source>
        <dbReference type="RuleBase" id="RU364065"/>
    </source>
</evidence>
<keyword evidence="5 6" id="KW-0676">Redox-active center</keyword>